<evidence type="ECO:0000256" key="1">
    <source>
        <dbReference type="SAM" id="MobiDB-lite"/>
    </source>
</evidence>
<feature type="region of interest" description="Disordered" evidence="1">
    <location>
        <begin position="1"/>
        <end position="31"/>
    </location>
</feature>
<evidence type="ECO:0000313" key="3">
    <source>
        <dbReference type="Proteomes" id="UP000014074"/>
    </source>
</evidence>
<dbReference type="Proteomes" id="UP000014074">
    <property type="component" value="Unassembled WGS sequence"/>
</dbReference>
<dbReference type="KEGG" id="tmn:UCRPA7_2481"/>
<keyword evidence="3" id="KW-1185">Reference proteome</keyword>
<feature type="compositionally biased region" description="Acidic residues" evidence="1">
    <location>
        <begin position="20"/>
        <end position="31"/>
    </location>
</feature>
<dbReference type="EMBL" id="KB932935">
    <property type="protein sequence ID" value="EOO01997.1"/>
    <property type="molecule type" value="Genomic_DNA"/>
</dbReference>
<sequence length="306" mass="32873">MAVGILASGDPVGVRRGDEDDKGVEEDRVVDEDEDKLLESELVDVVVGCDADIDVVVDVDGDVDVGSSVVTGIEDAGSDMALLDGKKGITVSSKTVVELADETSGDDRVRPESVVVSTDWLDEISVELSPLDAEVDEVDDCGGTNVITVAPSSTEVDVEELSEVVEAEVVVDINGPSVMELKNEFDERVELEEEIPSSLDVGEEEVDVNVISPEGAEAPGVELVDCVSSDVVENTAEVDESLRVVLVKLLFWKPFCLIHFALLAGEYSRVGVRTLRGPASTVANKSRSKMMFVTRIIVYVDRERLC</sequence>
<protein>
    <submittedName>
        <fullName evidence="2">Uncharacterized protein</fullName>
    </submittedName>
</protein>
<evidence type="ECO:0000313" key="2">
    <source>
        <dbReference type="EMBL" id="EOO01997.1"/>
    </source>
</evidence>
<proteinExistence type="predicted"/>
<dbReference type="AlphaFoldDB" id="R8BRK2"/>
<gene>
    <name evidence="2" type="ORF">UCRPA7_2481</name>
</gene>
<dbReference type="GeneID" id="19322734"/>
<organism evidence="2 3">
    <name type="scientific">Phaeoacremonium minimum (strain UCR-PA7)</name>
    <name type="common">Esca disease fungus</name>
    <name type="synonym">Togninia minima</name>
    <dbReference type="NCBI Taxonomy" id="1286976"/>
    <lineage>
        <taxon>Eukaryota</taxon>
        <taxon>Fungi</taxon>
        <taxon>Dikarya</taxon>
        <taxon>Ascomycota</taxon>
        <taxon>Pezizomycotina</taxon>
        <taxon>Sordariomycetes</taxon>
        <taxon>Sordariomycetidae</taxon>
        <taxon>Togniniales</taxon>
        <taxon>Togniniaceae</taxon>
        <taxon>Phaeoacremonium</taxon>
    </lineage>
</organism>
<dbReference type="HOGENOM" id="CLU_909689_0_0_1"/>
<dbReference type="RefSeq" id="XP_007913267.1">
    <property type="nucleotide sequence ID" value="XM_007915076.1"/>
</dbReference>
<reference evidence="3" key="1">
    <citation type="journal article" date="2013" name="Genome Announc.">
        <title>Draft genome sequence of the ascomycete Phaeoacremonium aleophilum strain UCR-PA7, a causal agent of the esca disease complex in grapevines.</title>
        <authorList>
            <person name="Blanco-Ulate B."/>
            <person name="Rolshausen P."/>
            <person name="Cantu D."/>
        </authorList>
    </citation>
    <scope>NUCLEOTIDE SEQUENCE [LARGE SCALE GENOMIC DNA]</scope>
    <source>
        <strain evidence="3">UCR-PA7</strain>
    </source>
</reference>
<accession>R8BRK2</accession>
<name>R8BRK2_PHAM7</name>